<dbReference type="EMBL" id="JACXTA010000001">
    <property type="protein sequence ID" value="MBD3706556.1"/>
    <property type="molecule type" value="Genomic_DNA"/>
</dbReference>
<name>A0A927DHN5_9ENTR</name>
<comment type="caution">
    <text evidence="1">The sequence shown here is derived from an EMBL/GenBank/DDBJ whole genome shotgun (WGS) entry which is preliminary data.</text>
</comment>
<organism evidence="1 2">
    <name type="scientific">Enterobacter hormaechei</name>
    <dbReference type="NCBI Taxonomy" id="158836"/>
    <lineage>
        <taxon>Bacteria</taxon>
        <taxon>Pseudomonadati</taxon>
        <taxon>Pseudomonadota</taxon>
        <taxon>Gammaproteobacteria</taxon>
        <taxon>Enterobacterales</taxon>
        <taxon>Enterobacteriaceae</taxon>
        <taxon>Enterobacter</taxon>
        <taxon>Enterobacter cloacae complex</taxon>
    </lineage>
</organism>
<reference evidence="1" key="1">
    <citation type="submission" date="2020-07" db="EMBL/GenBank/DDBJ databases">
        <title>Clinical and genomic characterization of carbapenemase-producing Enterobacterales causing secondary infections during the COVID-19 crisis at a New York City hospital.</title>
        <authorList>
            <person name="Gomez-Simmonds A."/>
            <person name="Annavajhala M.K."/>
            <person name="Uhlemann A.-C."/>
        </authorList>
    </citation>
    <scope>NUCLEOTIDE SEQUENCE</scope>
    <source>
        <strain evidence="1">NK1396</strain>
    </source>
</reference>
<gene>
    <name evidence="1" type="ORF">IE983_00560</name>
</gene>
<sequence length="77" mass="8698">MNRFSLTEKIGANLLLQDMQDSAETFQEVLSFLQKVARKVTFLVAEFRSAAHFFFSSGDFVDVQQTGSARFSEAARK</sequence>
<accession>A0A927DHN5</accession>
<dbReference type="Proteomes" id="UP000655273">
    <property type="component" value="Unassembled WGS sequence"/>
</dbReference>
<dbReference type="AlphaFoldDB" id="A0A927DHN5"/>
<protein>
    <submittedName>
        <fullName evidence="1">Uncharacterized protein</fullName>
    </submittedName>
</protein>
<proteinExistence type="predicted"/>
<evidence type="ECO:0000313" key="1">
    <source>
        <dbReference type="EMBL" id="MBD3706556.1"/>
    </source>
</evidence>
<evidence type="ECO:0000313" key="2">
    <source>
        <dbReference type="Proteomes" id="UP000655273"/>
    </source>
</evidence>
<dbReference type="RefSeq" id="WP_176698588.1">
    <property type="nucleotide sequence ID" value="NZ_CP126757.1"/>
</dbReference>